<accession>A0A1Y2CM34</accession>
<dbReference type="EMBL" id="MCGO01000012">
    <property type="protein sequence ID" value="ORY48063.1"/>
    <property type="molecule type" value="Genomic_DNA"/>
</dbReference>
<evidence type="ECO:0008006" key="3">
    <source>
        <dbReference type="Google" id="ProtNLM"/>
    </source>
</evidence>
<protein>
    <recommendedName>
        <fullName evidence="3">F-box domain-containing protein</fullName>
    </recommendedName>
</protein>
<comment type="caution">
    <text evidence="1">The sequence shown here is derived from an EMBL/GenBank/DDBJ whole genome shotgun (WGS) entry which is preliminary data.</text>
</comment>
<dbReference type="SUPFAM" id="SSF52047">
    <property type="entry name" value="RNI-like"/>
    <property type="match status" value="1"/>
</dbReference>
<gene>
    <name evidence="1" type="ORF">BCR33DRAFT_714502</name>
</gene>
<sequence length="289" mass="32945">MTHCHILTVPRELLDEIIPFLDANSMMRFCRAISQLNDYASTIYKAGQTLKQHAFMLWPNYILINDSSSTALSNPDTVTALTSLITRFGGSTDISDRFTLTQIEHICALSSRNIRLALETSGPDLASEWARHIIIQQKRVTFLSVNLIKPHHRAEMVQAIAALNPVKLECYAVDNICAEVTEEFKDLRALDLRYPYLSMFFDERNMHVARLSEFLPRLQSLRHLSMSHCSAVVKDLVEVLPCVMVCSIELSYPQWDNQIDCEDGLSRAGFVKSERSSEKRMLWVRTSGF</sequence>
<dbReference type="OrthoDB" id="10366002at2759"/>
<evidence type="ECO:0000313" key="1">
    <source>
        <dbReference type="EMBL" id="ORY48063.1"/>
    </source>
</evidence>
<proteinExistence type="predicted"/>
<dbReference type="AlphaFoldDB" id="A0A1Y2CM34"/>
<evidence type="ECO:0000313" key="2">
    <source>
        <dbReference type="Proteomes" id="UP000193642"/>
    </source>
</evidence>
<reference evidence="1 2" key="1">
    <citation type="submission" date="2016-07" db="EMBL/GenBank/DDBJ databases">
        <title>Pervasive Adenine N6-methylation of Active Genes in Fungi.</title>
        <authorList>
            <consortium name="DOE Joint Genome Institute"/>
            <person name="Mondo S.J."/>
            <person name="Dannebaum R.O."/>
            <person name="Kuo R.C."/>
            <person name="Labutti K."/>
            <person name="Haridas S."/>
            <person name="Kuo A."/>
            <person name="Salamov A."/>
            <person name="Ahrendt S.R."/>
            <person name="Lipzen A."/>
            <person name="Sullivan W."/>
            <person name="Andreopoulos W.B."/>
            <person name="Clum A."/>
            <person name="Lindquist E."/>
            <person name="Daum C."/>
            <person name="Ramamoorthy G.K."/>
            <person name="Gryganskyi A."/>
            <person name="Culley D."/>
            <person name="Magnuson J.K."/>
            <person name="James T.Y."/>
            <person name="O'Malley M.A."/>
            <person name="Stajich J.E."/>
            <person name="Spatafora J.W."/>
            <person name="Visel A."/>
            <person name="Grigoriev I.V."/>
        </authorList>
    </citation>
    <scope>NUCLEOTIDE SEQUENCE [LARGE SCALE GENOMIC DNA]</scope>
    <source>
        <strain evidence="1 2">JEL800</strain>
    </source>
</reference>
<name>A0A1Y2CM34_9FUNG</name>
<organism evidence="1 2">
    <name type="scientific">Rhizoclosmatium globosum</name>
    <dbReference type="NCBI Taxonomy" id="329046"/>
    <lineage>
        <taxon>Eukaryota</taxon>
        <taxon>Fungi</taxon>
        <taxon>Fungi incertae sedis</taxon>
        <taxon>Chytridiomycota</taxon>
        <taxon>Chytridiomycota incertae sedis</taxon>
        <taxon>Chytridiomycetes</taxon>
        <taxon>Chytridiales</taxon>
        <taxon>Chytriomycetaceae</taxon>
        <taxon>Rhizoclosmatium</taxon>
    </lineage>
</organism>
<dbReference type="Proteomes" id="UP000193642">
    <property type="component" value="Unassembled WGS sequence"/>
</dbReference>
<keyword evidence="2" id="KW-1185">Reference proteome</keyword>